<dbReference type="Proteomes" id="UP000176786">
    <property type="component" value="Unassembled WGS sequence"/>
</dbReference>
<dbReference type="STRING" id="1817832.A3J48_01815"/>
<evidence type="ECO:0000313" key="2">
    <source>
        <dbReference type="Proteomes" id="UP000176786"/>
    </source>
</evidence>
<dbReference type="AlphaFoldDB" id="A0A1F5P9Q0"/>
<evidence type="ECO:0000313" key="1">
    <source>
        <dbReference type="EMBL" id="OGE86657.1"/>
    </source>
</evidence>
<protein>
    <recommendedName>
        <fullName evidence="3">Type II secretion system protein GspI C-terminal domain-containing protein</fullName>
    </recommendedName>
</protein>
<sequence>MTILVVGAIASSIALTLLLSGTNLTRSSFSSVQAAQAKSVADACAEAALERIDDNGSYSGTTNLTVAGADCSYTVTAGSGSERTITTRGTVGQITREVNIVADRGTGNGVIIVSWE</sequence>
<accession>A0A1F5P9Q0</accession>
<gene>
    <name evidence="1" type="ORF">A3J48_01815</name>
</gene>
<name>A0A1F5P9Q0_9BACT</name>
<proteinExistence type="predicted"/>
<dbReference type="EMBL" id="MFES01000001">
    <property type="protein sequence ID" value="OGE86657.1"/>
    <property type="molecule type" value="Genomic_DNA"/>
</dbReference>
<comment type="caution">
    <text evidence="1">The sequence shown here is derived from an EMBL/GenBank/DDBJ whole genome shotgun (WGS) entry which is preliminary data.</text>
</comment>
<reference evidence="1 2" key="1">
    <citation type="journal article" date="2016" name="Nat. Commun.">
        <title>Thousands of microbial genomes shed light on interconnected biogeochemical processes in an aquifer system.</title>
        <authorList>
            <person name="Anantharaman K."/>
            <person name="Brown C.T."/>
            <person name="Hug L.A."/>
            <person name="Sharon I."/>
            <person name="Castelle C.J."/>
            <person name="Probst A.J."/>
            <person name="Thomas B.C."/>
            <person name="Singh A."/>
            <person name="Wilkins M.J."/>
            <person name="Karaoz U."/>
            <person name="Brodie E.L."/>
            <person name="Williams K.H."/>
            <person name="Hubbard S.S."/>
            <person name="Banfield J.F."/>
        </authorList>
    </citation>
    <scope>NUCLEOTIDE SEQUENCE [LARGE SCALE GENOMIC DNA]</scope>
</reference>
<evidence type="ECO:0008006" key="3">
    <source>
        <dbReference type="Google" id="ProtNLM"/>
    </source>
</evidence>
<organism evidence="1 2">
    <name type="scientific">Candidatus Doudnabacteria bacterium RIFCSPHIGHO2_02_FULL_46_11</name>
    <dbReference type="NCBI Taxonomy" id="1817832"/>
    <lineage>
        <taxon>Bacteria</taxon>
        <taxon>Candidatus Doudnaibacteriota</taxon>
    </lineage>
</organism>